<evidence type="ECO:0000259" key="3">
    <source>
        <dbReference type="Pfam" id="PF20152"/>
    </source>
</evidence>
<dbReference type="InterPro" id="IPR045339">
    <property type="entry name" value="DUF6534"/>
</dbReference>
<evidence type="ECO:0000256" key="2">
    <source>
        <dbReference type="SAM" id="Phobius"/>
    </source>
</evidence>
<reference evidence="4 5" key="1">
    <citation type="journal article" date="2015" name="Biotechnol. Biofuels">
        <title>Enhanced degradation of softwood versus hardwood by the white-rot fungus Pycnoporus coccineus.</title>
        <authorList>
            <person name="Couturier M."/>
            <person name="Navarro D."/>
            <person name="Chevret D."/>
            <person name="Henrissat B."/>
            <person name="Piumi F."/>
            <person name="Ruiz-Duenas F.J."/>
            <person name="Martinez A.T."/>
            <person name="Grigoriev I.V."/>
            <person name="Riley R."/>
            <person name="Lipzen A."/>
            <person name="Berrin J.G."/>
            <person name="Master E.R."/>
            <person name="Rosso M.N."/>
        </authorList>
    </citation>
    <scope>NUCLEOTIDE SEQUENCE [LARGE SCALE GENOMIC DNA]</scope>
    <source>
        <strain evidence="4 5">BRFM310</strain>
    </source>
</reference>
<feature type="transmembrane region" description="Helical" evidence="2">
    <location>
        <begin position="137"/>
        <end position="162"/>
    </location>
</feature>
<dbReference type="PANTHER" id="PTHR40465:SF1">
    <property type="entry name" value="DUF6534 DOMAIN-CONTAINING PROTEIN"/>
    <property type="match status" value="1"/>
</dbReference>
<dbReference type="OrthoDB" id="2748062at2759"/>
<dbReference type="EMBL" id="KZ084114">
    <property type="protein sequence ID" value="OSD00967.1"/>
    <property type="molecule type" value="Genomic_DNA"/>
</dbReference>
<feature type="region of interest" description="Disordered" evidence="1">
    <location>
        <begin position="313"/>
        <end position="332"/>
    </location>
</feature>
<dbReference type="STRING" id="1353009.A0A1Y2IIN7"/>
<feature type="domain" description="DUF6534" evidence="3">
    <location>
        <begin position="147"/>
        <end position="240"/>
    </location>
</feature>
<keyword evidence="2" id="KW-1133">Transmembrane helix</keyword>
<evidence type="ECO:0000256" key="1">
    <source>
        <dbReference type="SAM" id="MobiDB-lite"/>
    </source>
</evidence>
<evidence type="ECO:0000313" key="4">
    <source>
        <dbReference type="EMBL" id="OSD00967.1"/>
    </source>
</evidence>
<accession>A0A1Y2IIN7</accession>
<organism evidence="4 5">
    <name type="scientific">Trametes coccinea (strain BRFM310)</name>
    <name type="common">Pycnoporus coccineus</name>
    <dbReference type="NCBI Taxonomy" id="1353009"/>
    <lineage>
        <taxon>Eukaryota</taxon>
        <taxon>Fungi</taxon>
        <taxon>Dikarya</taxon>
        <taxon>Basidiomycota</taxon>
        <taxon>Agaricomycotina</taxon>
        <taxon>Agaricomycetes</taxon>
        <taxon>Polyporales</taxon>
        <taxon>Polyporaceae</taxon>
        <taxon>Trametes</taxon>
    </lineage>
</organism>
<proteinExistence type="predicted"/>
<keyword evidence="5" id="KW-1185">Reference proteome</keyword>
<dbReference type="AlphaFoldDB" id="A0A1Y2IIN7"/>
<keyword evidence="2" id="KW-0812">Transmembrane</keyword>
<evidence type="ECO:0000313" key="5">
    <source>
        <dbReference type="Proteomes" id="UP000193067"/>
    </source>
</evidence>
<protein>
    <recommendedName>
        <fullName evidence="3">DUF6534 domain-containing protein</fullName>
    </recommendedName>
</protein>
<name>A0A1Y2IIN7_TRAC3</name>
<keyword evidence="2" id="KW-0472">Membrane</keyword>
<dbReference type="Proteomes" id="UP000193067">
    <property type="component" value="Unassembled WGS sequence"/>
</dbReference>
<sequence>MLPILRTSLVNIVPKTPGLPSLNETFGATLIGSYIGFIIYGLNLYQMFHYFKAFRNDHLYLKILVVLETWHTALCMHTCYHYLVTNYFNPLALSEGCGLTIITCQTFFVRRVYLLVGWRWRILAAVVPTFAQFEPYTWIISMAFGFSAIADIILTTVLICALRKCRTGMKSTDSMLDALILYAISTGICEITHQKMDSVFDLLTFVFALIRPSKLIYFGIDIVATKLYTTSLLTALNARRMLAKQSSGAAAIYGESGLTSGSTERKRSAFAVNRLVSPRDTTDHESSRGEAIEMNVKANHVYNGTGDVGPQAPIISIGPLGSSMGRSQSESA</sequence>
<feature type="transmembrane region" description="Helical" evidence="2">
    <location>
        <begin position="26"/>
        <end position="45"/>
    </location>
</feature>
<dbReference type="Pfam" id="PF20152">
    <property type="entry name" value="DUF6534"/>
    <property type="match status" value="1"/>
</dbReference>
<gene>
    <name evidence="4" type="ORF">PYCCODRAFT_1436748</name>
</gene>
<dbReference type="PANTHER" id="PTHR40465">
    <property type="entry name" value="CHROMOSOME 1, WHOLE GENOME SHOTGUN SEQUENCE"/>
    <property type="match status" value="1"/>
</dbReference>